<feature type="transmembrane region" description="Helical" evidence="1">
    <location>
        <begin position="101"/>
        <end position="117"/>
    </location>
</feature>
<proteinExistence type="predicted"/>
<evidence type="ECO:0000313" key="2">
    <source>
        <dbReference type="EMBL" id="PVU84996.1"/>
    </source>
</evidence>
<reference evidence="2 3" key="1">
    <citation type="journal article" date="2018" name="MBio">
        <title>Comparative Genomics Reveals the Core Gene Toolbox for the Fungus-Insect Symbiosis.</title>
        <authorList>
            <person name="Wang Y."/>
            <person name="Stata M."/>
            <person name="Wang W."/>
            <person name="Stajich J.E."/>
            <person name="White M.M."/>
            <person name="Moncalvo J.M."/>
        </authorList>
    </citation>
    <scope>NUCLEOTIDE SEQUENCE [LARGE SCALE GENOMIC DNA]</scope>
    <source>
        <strain evidence="2 3">AUS-77-4</strain>
    </source>
</reference>
<keyword evidence="1" id="KW-0472">Membrane</keyword>
<organism evidence="2 3">
    <name type="scientific">Furculomyces boomerangus</name>
    <dbReference type="NCBI Taxonomy" id="61424"/>
    <lineage>
        <taxon>Eukaryota</taxon>
        <taxon>Fungi</taxon>
        <taxon>Fungi incertae sedis</taxon>
        <taxon>Zoopagomycota</taxon>
        <taxon>Kickxellomycotina</taxon>
        <taxon>Harpellomycetes</taxon>
        <taxon>Harpellales</taxon>
        <taxon>Harpellaceae</taxon>
        <taxon>Furculomyces</taxon>
    </lineage>
</organism>
<accession>A0A2T9XY17</accession>
<keyword evidence="1" id="KW-1133">Transmembrane helix</keyword>
<sequence>MSSGLSGYCGFDLSNGLIHIAETSGDIRPFYLDLPSKTFIPCRAGDLSFVNMTSYTNSTYFCFAVYTNTTYWIGVNKTFCDTKIPMFSVEKTPSSSNTNKFSVKIMMFLLFIIWVVMCGL</sequence>
<keyword evidence="1" id="KW-0812">Transmembrane</keyword>
<dbReference type="EMBL" id="MBFT01001177">
    <property type="protein sequence ID" value="PVU84996.1"/>
    <property type="molecule type" value="Genomic_DNA"/>
</dbReference>
<dbReference type="AlphaFoldDB" id="A0A2T9XY17"/>
<protein>
    <submittedName>
        <fullName evidence="2">Uncharacterized protein</fullName>
    </submittedName>
</protein>
<evidence type="ECO:0000256" key="1">
    <source>
        <dbReference type="SAM" id="Phobius"/>
    </source>
</evidence>
<dbReference type="Proteomes" id="UP000245699">
    <property type="component" value="Unassembled WGS sequence"/>
</dbReference>
<keyword evidence="3" id="KW-1185">Reference proteome</keyword>
<name>A0A2T9XY17_9FUNG</name>
<comment type="caution">
    <text evidence="2">The sequence shown here is derived from an EMBL/GenBank/DDBJ whole genome shotgun (WGS) entry which is preliminary data.</text>
</comment>
<gene>
    <name evidence="2" type="ORF">BB559_007265</name>
</gene>
<evidence type="ECO:0000313" key="3">
    <source>
        <dbReference type="Proteomes" id="UP000245699"/>
    </source>
</evidence>